<gene>
    <name evidence="3" type="ORF">H8R26_13965</name>
</gene>
<comment type="caution">
    <text evidence="3">The sequence shown here is derived from an EMBL/GenBank/DDBJ whole genome shotgun (WGS) entry which is preliminary data.</text>
</comment>
<keyword evidence="4" id="KW-1185">Reference proteome</keyword>
<evidence type="ECO:0000259" key="1">
    <source>
        <dbReference type="Pfam" id="PF08386"/>
    </source>
</evidence>
<accession>A0ABR7JJ55</accession>
<evidence type="ECO:0000259" key="2">
    <source>
        <dbReference type="Pfam" id="PF12697"/>
    </source>
</evidence>
<dbReference type="EMBL" id="JACRUM010000010">
    <property type="protein sequence ID" value="MBC5864528.1"/>
    <property type="molecule type" value="Genomic_DNA"/>
</dbReference>
<keyword evidence="3" id="KW-0378">Hydrolase</keyword>
<dbReference type="Gene3D" id="3.40.50.1820">
    <property type="entry name" value="alpha/beta hydrolase"/>
    <property type="match status" value="1"/>
</dbReference>
<sequence>MTKKSSPATESLKIPKIIVVPTKLISLLSERLTVLLIAKIFTTPVKHKIPKREFQMLQKSGKRKLYIPSLNQDIQLYENGAFNKKILIVHGWSGRGTQLFKISDNLLAEGYSTISFDAPAHGASAGNSSLMGDFIESILEIDNTMGPFDAIIGHSLGGMAVLNAMKQGLKVKCAVAIGSGDIIEEVIENFVKKLGLNSKYVPLLIGHFEKKLGTKMSEHAAFRAASTITVPVLVLHDKHDPEVPVTTAHHIYKHLNKGEIELTENLGHRKILGNAAVISKIITFIKSQELN</sequence>
<dbReference type="InterPro" id="IPR000073">
    <property type="entry name" value="AB_hydrolase_1"/>
</dbReference>
<dbReference type="GO" id="GO:0016787">
    <property type="term" value="F:hydrolase activity"/>
    <property type="evidence" value="ECO:0007669"/>
    <property type="project" value="UniProtKB-KW"/>
</dbReference>
<proteinExistence type="predicted"/>
<evidence type="ECO:0000313" key="3">
    <source>
        <dbReference type="EMBL" id="MBC5864528.1"/>
    </source>
</evidence>
<dbReference type="InterPro" id="IPR029058">
    <property type="entry name" value="AB_hydrolase_fold"/>
</dbReference>
<dbReference type="RefSeq" id="WP_166138974.1">
    <property type="nucleotide sequence ID" value="NZ_JAAOBY010000010.1"/>
</dbReference>
<dbReference type="SUPFAM" id="SSF53474">
    <property type="entry name" value="alpha/beta-Hydrolases"/>
    <property type="match status" value="1"/>
</dbReference>
<reference evidence="3 4" key="1">
    <citation type="submission" date="2020-08" db="EMBL/GenBank/DDBJ databases">
        <title>Description of novel Flavobacterium F-400 isolate.</title>
        <authorList>
            <person name="Saticioglu I."/>
            <person name="Duman M."/>
            <person name="Altun S."/>
        </authorList>
    </citation>
    <scope>NUCLEOTIDE SEQUENCE [LARGE SCALE GENOMIC DNA]</scope>
    <source>
        <strain evidence="3 4">F-400</strain>
    </source>
</reference>
<name>A0ABR7JJ55_9FLAO</name>
<dbReference type="Proteomes" id="UP000621670">
    <property type="component" value="Unassembled WGS sequence"/>
</dbReference>
<protein>
    <submittedName>
        <fullName evidence="3">Alpha/beta hydrolase</fullName>
    </submittedName>
</protein>
<dbReference type="InterPro" id="IPR013595">
    <property type="entry name" value="Pept_S33_TAP-like_C"/>
</dbReference>
<dbReference type="Pfam" id="PF08386">
    <property type="entry name" value="Abhydrolase_4"/>
    <property type="match status" value="1"/>
</dbReference>
<feature type="domain" description="Peptidase S33 tripeptidyl aminopeptidase-like C-terminal" evidence="1">
    <location>
        <begin position="226"/>
        <end position="289"/>
    </location>
</feature>
<feature type="domain" description="AB hydrolase-1" evidence="2">
    <location>
        <begin position="86"/>
        <end position="190"/>
    </location>
</feature>
<evidence type="ECO:0000313" key="4">
    <source>
        <dbReference type="Proteomes" id="UP000621670"/>
    </source>
</evidence>
<organism evidence="3 4">
    <name type="scientific">Flavobacterium turcicum</name>
    <dbReference type="NCBI Taxonomy" id="2764718"/>
    <lineage>
        <taxon>Bacteria</taxon>
        <taxon>Pseudomonadati</taxon>
        <taxon>Bacteroidota</taxon>
        <taxon>Flavobacteriia</taxon>
        <taxon>Flavobacteriales</taxon>
        <taxon>Flavobacteriaceae</taxon>
        <taxon>Flavobacterium</taxon>
    </lineage>
</organism>
<dbReference type="Pfam" id="PF12697">
    <property type="entry name" value="Abhydrolase_6"/>
    <property type="match status" value="1"/>
</dbReference>